<name>A0ABY4ALS4_9BURK</name>
<feature type="domain" description="Ancillary SecYEG translocon subunit/Cell division coordinator CpoB TPR" evidence="10">
    <location>
        <begin position="15"/>
        <end position="209"/>
    </location>
</feature>
<dbReference type="Gene3D" id="1.25.40.10">
    <property type="entry name" value="Tetratricopeptide repeat domain"/>
    <property type="match status" value="1"/>
</dbReference>
<keyword evidence="6" id="KW-0143">Chaperone</keyword>
<dbReference type="InterPro" id="IPR018704">
    <property type="entry name" value="SecYEG/CpoB_TPR"/>
</dbReference>
<evidence type="ECO:0000256" key="6">
    <source>
        <dbReference type="ARBA" id="ARBA00023186"/>
    </source>
</evidence>
<evidence type="ECO:0000256" key="2">
    <source>
        <dbReference type="ARBA" id="ARBA00022475"/>
    </source>
</evidence>
<organism evidence="11 12">
    <name type="scientific">Orrella daihaiensis</name>
    <dbReference type="NCBI Taxonomy" id="2782176"/>
    <lineage>
        <taxon>Bacteria</taxon>
        <taxon>Pseudomonadati</taxon>
        <taxon>Pseudomonadota</taxon>
        <taxon>Betaproteobacteria</taxon>
        <taxon>Burkholderiales</taxon>
        <taxon>Alcaligenaceae</taxon>
        <taxon>Orrella</taxon>
    </lineage>
</organism>
<evidence type="ECO:0000256" key="9">
    <source>
        <dbReference type="SAM" id="Phobius"/>
    </source>
</evidence>
<evidence type="ECO:0000256" key="3">
    <source>
        <dbReference type="ARBA" id="ARBA00022692"/>
    </source>
</evidence>
<comment type="similarity">
    <text evidence="7">Belongs to the YfgM family.</text>
</comment>
<keyword evidence="12" id="KW-1185">Reference proteome</keyword>
<dbReference type="PANTHER" id="PTHR38035">
    <property type="entry name" value="UPF0070 PROTEIN YFGM"/>
    <property type="match status" value="1"/>
</dbReference>
<keyword evidence="3 9" id="KW-0812">Transmembrane</keyword>
<protein>
    <recommendedName>
        <fullName evidence="8">Ancillary SecYEG translocon subunit</fullName>
    </recommendedName>
</protein>
<evidence type="ECO:0000256" key="1">
    <source>
        <dbReference type="ARBA" id="ARBA00004401"/>
    </source>
</evidence>
<sequence>MAYDLEEQEQLAQLKAWWDKYGTIALGLLSLALVVVLGWQGWNWYEGSQAQQARGYYDALERAAAQDSSDSVPRIEAAMQALQTDFGKTDYAARAALVAAQALASRNELAAATQPLKWLATSNHVALAPVAKLRLAGLYLDQGNYDQALAELNMPPDSFKALYADRRGDILAAQGKRQEAVAAWQEAIDLLGPTDALTNVVQLKIDTMGS</sequence>
<dbReference type="InterPro" id="IPR011990">
    <property type="entry name" value="TPR-like_helical_dom_sf"/>
</dbReference>
<evidence type="ECO:0000256" key="5">
    <source>
        <dbReference type="ARBA" id="ARBA00023136"/>
    </source>
</evidence>
<reference evidence="11 12" key="1">
    <citation type="submission" date="2020-11" db="EMBL/GenBank/DDBJ databases">
        <title>Algicoccus daihaiensis sp.nov., isolated from Daihai Lake in Inner Mongolia.</title>
        <authorList>
            <person name="Kai J."/>
        </authorList>
    </citation>
    <scope>NUCLEOTIDE SEQUENCE [LARGE SCALE GENOMIC DNA]</scope>
    <source>
        <strain evidence="12">f23</strain>
    </source>
</reference>
<keyword evidence="4 9" id="KW-1133">Transmembrane helix</keyword>
<keyword evidence="5 9" id="KW-0472">Membrane</keyword>
<evidence type="ECO:0000259" key="10">
    <source>
        <dbReference type="Pfam" id="PF09976"/>
    </source>
</evidence>
<proteinExistence type="inferred from homology"/>
<dbReference type="Pfam" id="PF09976">
    <property type="entry name" value="TPR_21"/>
    <property type="match status" value="1"/>
</dbReference>
<evidence type="ECO:0000256" key="8">
    <source>
        <dbReference type="ARBA" id="ARBA00024235"/>
    </source>
</evidence>
<comment type="subcellular location">
    <subcellularLocation>
        <location evidence="1">Cell membrane</location>
        <topology evidence="1">Single-pass type II membrane protein</topology>
    </subcellularLocation>
</comment>
<keyword evidence="2" id="KW-1003">Cell membrane</keyword>
<feature type="transmembrane region" description="Helical" evidence="9">
    <location>
        <begin position="21"/>
        <end position="42"/>
    </location>
</feature>
<dbReference type="RefSeq" id="WP_243479723.1">
    <property type="nucleotide sequence ID" value="NZ_CP063982.1"/>
</dbReference>
<accession>A0ABY4ALS4</accession>
<evidence type="ECO:0000256" key="4">
    <source>
        <dbReference type="ARBA" id="ARBA00022989"/>
    </source>
</evidence>
<evidence type="ECO:0000256" key="7">
    <source>
        <dbReference type="ARBA" id="ARBA00024197"/>
    </source>
</evidence>
<evidence type="ECO:0000313" key="12">
    <source>
        <dbReference type="Proteomes" id="UP000831607"/>
    </source>
</evidence>
<dbReference type="EMBL" id="CP063982">
    <property type="protein sequence ID" value="UOD51256.1"/>
    <property type="molecule type" value="Genomic_DNA"/>
</dbReference>
<dbReference type="PANTHER" id="PTHR38035:SF1">
    <property type="entry name" value="ANCILLARY SECYEG TRANSLOCON SUBUNIT"/>
    <property type="match status" value="1"/>
</dbReference>
<evidence type="ECO:0000313" key="11">
    <source>
        <dbReference type="EMBL" id="UOD51256.1"/>
    </source>
</evidence>
<dbReference type="PIRSF" id="PIRSF006170">
    <property type="entry name" value="YfgM"/>
    <property type="match status" value="1"/>
</dbReference>
<gene>
    <name evidence="11" type="ORF">DHf2319_05030</name>
</gene>
<dbReference type="SUPFAM" id="SSF48452">
    <property type="entry name" value="TPR-like"/>
    <property type="match status" value="1"/>
</dbReference>
<dbReference type="Proteomes" id="UP000831607">
    <property type="component" value="Chromosome"/>
</dbReference>
<dbReference type="InterPro" id="IPR026039">
    <property type="entry name" value="YfgM"/>
</dbReference>